<sequence>MALLKAAAKEARMDFEKLMQANLDLVFGERDPTRRIAAIQRIYAENAELHEPERSARGHEAISQAVADVLEHLPPGFVFTALRPAVGHNGVGRLQWGVGPAGGPFAATGTDVAHVEGGLLRTLHVFLDQPEP</sequence>
<evidence type="ECO:0000313" key="3">
    <source>
        <dbReference type="Proteomes" id="UP000577362"/>
    </source>
</evidence>
<keyword evidence="3" id="KW-1185">Reference proteome</keyword>
<dbReference type="AlphaFoldDB" id="A0A840BWU2"/>
<organism evidence="2 3">
    <name type="scientific">Chelatococcus caeni</name>
    <dbReference type="NCBI Taxonomy" id="1348468"/>
    <lineage>
        <taxon>Bacteria</taxon>
        <taxon>Pseudomonadati</taxon>
        <taxon>Pseudomonadota</taxon>
        <taxon>Alphaproteobacteria</taxon>
        <taxon>Hyphomicrobiales</taxon>
        <taxon>Chelatococcaceae</taxon>
        <taxon>Chelatococcus</taxon>
    </lineage>
</organism>
<feature type="domain" description="SnoaL-like" evidence="1">
    <location>
        <begin position="34"/>
        <end position="120"/>
    </location>
</feature>
<dbReference type="EMBL" id="JACIEN010000002">
    <property type="protein sequence ID" value="MBB4017420.1"/>
    <property type="molecule type" value="Genomic_DNA"/>
</dbReference>
<evidence type="ECO:0000259" key="1">
    <source>
        <dbReference type="Pfam" id="PF12680"/>
    </source>
</evidence>
<dbReference type="InterPro" id="IPR032710">
    <property type="entry name" value="NTF2-like_dom_sf"/>
</dbReference>
<comment type="caution">
    <text evidence="2">The sequence shown here is derived from an EMBL/GenBank/DDBJ whole genome shotgun (WGS) entry which is preliminary data.</text>
</comment>
<dbReference type="SUPFAM" id="SSF54427">
    <property type="entry name" value="NTF2-like"/>
    <property type="match status" value="1"/>
</dbReference>
<gene>
    <name evidence="2" type="ORF">GGR16_002449</name>
</gene>
<evidence type="ECO:0000313" key="2">
    <source>
        <dbReference type="EMBL" id="MBB4017420.1"/>
    </source>
</evidence>
<dbReference type="Proteomes" id="UP000577362">
    <property type="component" value="Unassembled WGS sequence"/>
</dbReference>
<accession>A0A840BWU2</accession>
<protein>
    <recommendedName>
        <fullName evidence="1">SnoaL-like domain-containing protein</fullName>
    </recommendedName>
</protein>
<dbReference type="InterPro" id="IPR037401">
    <property type="entry name" value="SnoaL-like"/>
</dbReference>
<name>A0A840BWU2_9HYPH</name>
<reference evidence="2 3" key="1">
    <citation type="submission" date="2020-08" db="EMBL/GenBank/DDBJ databases">
        <title>Genomic Encyclopedia of Type Strains, Phase IV (KMG-IV): sequencing the most valuable type-strain genomes for metagenomic binning, comparative biology and taxonomic classification.</title>
        <authorList>
            <person name="Goeker M."/>
        </authorList>
    </citation>
    <scope>NUCLEOTIDE SEQUENCE [LARGE SCALE GENOMIC DNA]</scope>
    <source>
        <strain evidence="2 3">DSM 103737</strain>
    </source>
</reference>
<dbReference type="RefSeq" id="WP_183316766.1">
    <property type="nucleotide sequence ID" value="NZ_JACIEN010000002.1"/>
</dbReference>
<proteinExistence type="predicted"/>
<dbReference type="Pfam" id="PF12680">
    <property type="entry name" value="SnoaL_2"/>
    <property type="match status" value="1"/>
</dbReference>
<dbReference type="Gene3D" id="3.10.450.50">
    <property type="match status" value="1"/>
</dbReference>